<dbReference type="Proteomes" id="UP000823928">
    <property type="component" value="Unassembled WGS sequence"/>
</dbReference>
<feature type="compositionally biased region" description="Basic and acidic residues" evidence="1">
    <location>
        <begin position="142"/>
        <end position="152"/>
    </location>
</feature>
<proteinExistence type="predicted"/>
<feature type="region of interest" description="Disordered" evidence="1">
    <location>
        <begin position="142"/>
        <end position="170"/>
    </location>
</feature>
<dbReference type="AlphaFoldDB" id="A0A9D1F1F0"/>
<evidence type="ECO:0000313" key="2">
    <source>
        <dbReference type="EMBL" id="HIS37798.1"/>
    </source>
</evidence>
<name>A0A9D1F1F0_9BACT</name>
<dbReference type="EMBL" id="DVIU01000294">
    <property type="protein sequence ID" value="HIS37798.1"/>
    <property type="molecule type" value="Genomic_DNA"/>
</dbReference>
<reference evidence="2" key="2">
    <citation type="journal article" date="2021" name="PeerJ">
        <title>Extensive microbial diversity within the chicken gut microbiome revealed by metagenomics and culture.</title>
        <authorList>
            <person name="Gilroy R."/>
            <person name="Ravi A."/>
            <person name="Getino M."/>
            <person name="Pursley I."/>
            <person name="Horton D.L."/>
            <person name="Alikhan N.F."/>
            <person name="Baker D."/>
            <person name="Gharbi K."/>
            <person name="Hall N."/>
            <person name="Watson M."/>
            <person name="Adriaenssens E.M."/>
            <person name="Foster-Nyarko E."/>
            <person name="Jarju S."/>
            <person name="Secka A."/>
            <person name="Antonio M."/>
            <person name="Oren A."/>
            <person name="Chaudhuri R.R."/>
            <person name="La Ragione R."/>
            <person name="Hildebrand F."/>
            <person name="Pallen M.J."/>
        </authorList>
    </citation>
    <scope>NUCLEOTIDE SEQUENCE</scope>
    <source>
        <strain evidence="2">6276</strain>
    </source>
</reference>
<accession>A0A9D1F1F0</accession>
<organism evidence="2 3">
    <name type="scientific">Candidatus Scatousia excrementigallinarum</name>
    <dbReference type="NCBI Taxonomy" id="2840935"/>
    <lineage>
        <taxon>Bacteria</taxon>
        <taxon>Candidatus Scatousia</taxon>
    </lineage>
</organism>
<sequence>GLKKYENEVQKFKPVTRTLCLIGSGAVMCVGTKLGWNETGKLLKKVMANPTVIKGKKNIARFGEKISTSIKKFRDEKFAKTPIGAAILGFFKKLGETKPVMAVKNLFAKVKNVKSGAIADTTGDVVAFSTGVSTTVAGALPDKKKAKEKDSSEDLDLDYDDDEVNYDDED</sequence>
<feature type="compositionally biased region" description="Acidic residues" evidence="1">
    <location>
        <begin position="153"/>
        <end position="170"/>
    </location>
</feature>
<protein>
    <submittedName>
        <fullName evidence="2">Uncharacterized protein</fullName>
    </submittedName>
</protein>
<evidence type="ECO:0000313" key="3">
    <source>
        <dbReference type="Proteomes" id="UP000823928"/>
    </source>
</evidence>
<evidence type="ECO:0000256" key="1">
    <source>
        <dbReference type="SAM" id="MobiDB-lite"/>
    </source>
</evidence>
<gene>
    <name evidence="2" type="ORF">IAC10_14435</name>
</gene>
<comment type="caution">
    <text evidence="2">The sequence shown here is derived from an EMBL/GenBank/DDBJ whole genome shotgun (WGS) entry which is preliminary data.</text>
</comment>
<feature type="non-terminal residue" evidence="2">
    <location>
        <position position="1"/>
    </location>
</feature>
<reference evidence="2" key="1">
    <citation type="submission" date="2020-10" db="EMBL/GenBank/DDBJ databases">
        <authorList>
            <person name="Gilroy R."/>
        </authorList>
    </citation>
    <scope>NUCLEOTIDE SEQUENCE</scope>
    <source>
        <strain evidence="2">6276</strain>
    </source>
</reference>